<comment type="cofactor">
    <cofactor evidence="1">
        <name>Co(2+)</name>
        <dbReference type="ChEBI" id="CHEBI:48828"/>
    </cofactor>
</comment>
<keyword evidence="9" id="KW-0482">Metalloprotease</keyword>
<evidence type="ECO:0000256" key="6">
    <source>
        <dbReference type="ARBA" id="ARBA00022670"/>
    </source>
</evidence>
<comment type="caution">
    <text evidence="10">The sequence shown here is derived from an EMBL/GenBank/DDBJ whole genome shotgun (WGS) entry which is preliminary data.</text>
</comment>
<keyword evidence="5 10" id="KW-0031">Aminopeptidase</keyword>
<dbReference type="RefSeq" id="WP_120978634.1">
    <property type="nucleotide sequence ID" value="NZ_RBZM01000008.1"/>
</dbReference>
<comment type="cofactor">
    <cofactor evidence="2">
        <name>Mg(2+)</name>
        <dbReference type="ChEBI" id="CHEBI:18420"/>
    </cofactor>
</comment>
<evidence type="ECO:0000256" key="3">
    <source>
        <dbReference type="ARBA" id="ARBA00001947"/>
    </source>
</evidence>
<dbReference type="InterPro" id="IPR052170">
    <property type="entry name" value="M29_Exopeptidase"/>
</dbReference>
<evidence type="ECO:0000256" key="7">
    <source>
        <dbReference type="ARBA" id="ARBA00022723"/>
    </source>
</evidence>
<evidence type="ECO:0000256" key="4">
    <source>
        <dbReference type="ARBA" id="ARBA00008236"/>
    </source>
</evidence>
<dbReference type="GO" id="GO:0004177">
    <property type="term" value="F:aminopeptidase activity"/>
    <property type="evidence" value="ECO:0007669"/>
    <property type="project" value="UniProtKB-KW"/>
</dbReference>
<keyword evidence="6" id="KW-0645">Protease</keyword>
<organism evidence="10 11">
    <name type="scientific">Cohnella endophytica</name>
    <dbReference type="NCBI Taxonomy" id="2419778"/>
    <lineage>
        <taxon>Bacteria</taxon>
        <taxon>Bacillati</taxon>
        <taxon>Bacillota</taxon>
        <taxon>Bacilli</taxon>
        <taxon>Bacillales</taxon>
        <taxon>Paenibacillaceae</taxon>
        <taxon>Cohnella</taxon>
    </lineage>
</organism>
<sequence>MHSFQDKLNQYASLAIEVGINLQPGQSLVITAPLISAEFVRGAVKRAYEVGAKHVYVEWFDDEVNRLRYELAPAEALNEYPMWRARGYEELADDNAAFLYVVASNPDLMNGIDPNRIQIASKAANAALRKLTSARLSQKVSWSIVAVPSPAWADKVFPSLSEEKRVDALWNAIFEATRVGRDRPIEAWREHSAALGTRADMLNQRQYKALHYRSKAGTDITVELPHNHIWVSAGSVNKEGDVFISNMPTEEVFTSPVRTGVHGTVRSTKPLSYQGNLIENFSLDFQEGRITDFHAEKGYESLKSLIEIDEGSRYLGEVALVPYHSPISDTGLIFYNTLFDENASCHFAIGRAFPFCLQGGTEMTQRELQDHGLNDSLTHVDFMMGSEDMDIDGIRENGEKEPVFRNGNWAF</sequence>
<dbReference type="PANTHER" id="PTHR34448:SF3">
    <property type="entry name" value="AMINOPEPTIDASE AMPS"/>
    <property type="match status" value="1"/>
</dbReference>
<evidence type="ECO:0000313" key="10">
    <source>
        <dbReference type="EMBL" id="RKP49951.1"/>
    </source>
</evidence>
<accession>A0A494XJR5</accession>
<evidence type="ECO:0000313" key="11">
    <source>
        <dbReference type="Proteomes" id="UP000282076"/>
    </source>
</evidence>
<comment type="cofactor">
    <cofactor evidence="3">
        <name>Zn(2+)</name>
        <dbReference type="ChEBI" id="CHEBI:29105"/>
    </cofactor>
</comment>
<keyword evidence="8" id="KW-0378">Hydrolase</keyword>
<dbReference type="SUPFAM" id="SSF144052">
    <property type="entry name" value="Thermophilic metalloprotease-like"/>
    <property type="match status" value="1"/>
</dbReference>
<dbReference type="InterPro" id="IPR035097">
    <property type="entry name" value="M29_N-terminal"/>
</dbReference>
<keyword evidence="11" id="KW-1185">Reference proteome</keyword>
<dbReference type="GO" id="GO:0046872">
    <property type="term" value="F:metal ion binding"/>
    <property type="evidence" value="ECO:0007669"/>
    <property type="project" value="UniProtKB-KW"/>
</dbReference>
<evidence type="ECO:0000256" key="1">
    <source>
        <dbReference type="ARBA" id="ARBA00001941"/>
    </source>
</evidence>
<evidence type="ECO:0000256" key="9">
    <source>
        <dbReference type="ARBA" id="ARBA00023049"/>
    </source>
</evidence>
<dbReference type="PANTHER" id="PTHR34448">
    <property type="entry name" value="AMINOPEPTIDASE"/>
    <property type="match status" value="1"/>
</dbReference>
<proteinExistence type="inferred from homology"/>
<dbReference type="GO" id="GO:0006508">
    <property type="term" value="P:proteolysis"/>
    <property type="evidence" value="ECO:0007669"/>
    <property type="project" value="UniProtKB-KW"/>
</dbReference>
<dbReference type="Pfam" id="PF02073">
    <property type="entry name" value="Peptidase_M29"/>
    <property type="match status" value="1"/>
</dbReference>
<protein>
    <submittedName>
        <fullName evidence="10">Aminopeptidase</fullName>
    </submittedName>
</protein>
<keyword evidence="7" id="KW-0479">Metal-binding</keyword>
<dbReference type="Gene3D" id="3.40.1830.10">
    <property type="entry name" value="Thermophilic metalloprotease (M29)"/>
    <property type="match status" value="1"/>
</dbReference>
<evidence type="ECO:0000256" key="2">
    <source>
        <dbReference type="ARBA" id="ARBA00001946"/>
    </source>
</evidence>
<dbReference type="GO" id="GO:0008237">
    <property type="term" value="F:metallopeptidase activity"/>
    <property type="evidence" value="ECO:0007669"/>
    <property type="project" value="UniProtKB-KW"/>
</dbReference>
<name>A0A494XJR5_9BACL</name>
<evidence type="ECO:0000256" key="8">
    <source>
        <dbReference type="ARBA" id="ARBA00022801"/>
    </source>
</evidence>
<dbReference type="OrthoDB" id="9803993at2"/>
<dbReference type="AlphaFoldDB" id="A0A494XJR5"/>
<comment type="similarity">
    <text evidence="4">Belongs to the peptidase M29 family.</text>
</comment>
<dbReference type="EMBL" id="RBZM01000008">
    <property type="protein sequence ID" value="RKP49951.1"/>
    <property type="molecule type" value="Genomic_DNA"/>
</dbReference>
<gene>
    <name evidence="10" type="ORF">D7Z26_19195</name>
</gene>
<reference evidence="10 11" key="1">
    <citation type="submission" date="2018-10" db="EMBL/GenBank/DDBJ databases">
        <title>Cohnella sp. M2MS4P-1, whole genome shotgun sequence.</title>
        <authorList>
            <person name="Tuo L."/>
        </authorList>
    </citation>
    <scope>NUCLEOTIDE SEQUENCE [LARGE SCALE GENOMIC DNA]</scope>
    <source>
        <strain evidence="10 11">M2MS4P-1</strain>
    </source>
</reference>
<evidence type="ECO:0000256" key="5">
    <source>
        <dbReference type="ARBA" id="ARBA00022438"/>
    </source>
</evidence>
<dbReference type="InterPro" id="IPR000787">
    <property type="entry name" value="Peptidase_M29"/>
</dbReference>
<dbReference type="PRINTS" id="PR00919">
    <property type="entry name" value="THERMOPTASE"/>
</dbReference>
<dbReference type="Proteomes" id="UP000282076">
    <property type="component" value="Unassembled WGS sequence"/>
</dbReference>